<feature type="signal peptide" evidence="2">
    <location>
        <begin position="1"/>
        <end position="31"/>
    </location>
</feature>
<proteinExistence type="predicted"/>
<evidence type="ECO:0000256" key="2">
    <source>
        <dbReference type="SAM" id="SignalP"/>
    </source>
</evidence>
<evidence type="ECO:0000256" key="1">
    <source>
        <dbReference type="SAM" id="MobiDB-lite"/>
    </source>
</evidence>
<evidence type="ECO:0000313" key="3">
    <source>
        <dbReference type="EMBL" id="TNN74952.1"/>
    </source>
</evidence>
<name>A0A4Z2IC18_9TELE</name>
<feature type="region of interest" description="Disordered" evidence="1">
    <location>
        <begin position="124"/>
        <end position="178"/>
    </location>
</feature>
<protein>
    <submittedName>
        <fullName evidence="3">Uncharacterized protein</fullName>
    </submittedName>
</protein>
<organism evidence="3 4">
    <name type="scientific">Liparis tanakae</name>
    <name type="common">Tanaka's snailfish</name>
    <dbReference type="NCBI Taxonomy" id="230148"/>
    <lineage>
        <taxon>Eukaryota</taxon>
        <taxon>Metazoa</taxon>
        <taxon>Chordata</taxon>
        <taxon>Craniata</taxon>
        <taxon>Vertebrata</taxon>
        <taxon>Euteleostomi</taxon>
        <taxon>Actinopterygii</taxon>
        <taxon>Neopterygii</taxon>
        <taxon>Teleostei</taxon>
        <taxon>Neoteleostei</taxon>
        <taxon>Acanthomorphata</taxon>
        <taxon>Eupercaria</taxon>
        <taxon>Perciformes</taxon>
        <taxon>Cottioidei</taxon>
        <taxon>Cottales</taxon>
        <taxon>Liparidae</taxon>
        <taxon>Liparis</taxon>
    </lineage>
</organism>
<feature type="compositionally biased region" description="Low complexity" evidence="1">
    <location>
        <begin position="58"/>
        <end position="70"/>
    </location>
</feature>
<dbReference type="AlphaFoldDB" id="A0A4Z2IC18"/>
<feature type="region of interest" description="Disordered" evidence="1">
    <location>
        <begin position="54"/>
        <end position="81"/>
    </location>
</feature>
<feature type="compositionally biased region" description="Polar residues" evidence="1">
    <location>
        <begin position="143"/>
        <end position="160"/>
    </location>
</feature>
<keyword evidence="2" id="KW-0732">Signal</keyword>
<reference evidence="3 4" key="1">
    <citation type="submission" date="2019-03" db="EMBL/GenBank/DDBJ databases">
        <title>First draft genome of Liparis tanakae, snailfish: a comprehensive survey of snailfish specific genes.</title>
        <authorList>
            <person name="Kim W."/>
            <person name="Song I."/>
            <person name="Jeong J.-H."/>
            <person name="Kim D."/>
            <person name="Kim S."/>
            <person name="Ryu S."/>
            <person name="Song J.Y."/>
            <person name="Lee S.K."/>
        </authorList>
    </citation>
    <scope>NUCLEOTIDE SEQUENCE [LARGE SCALE GENOMIC DNA]</scope>
    <source>
        <tissue evidence="3">Muscle</tissue>
    </source>
</reference>
<accession>A0A4Z2IC18</accession>
<feature type="region of interest" description="Disordered" evidence="1">
    <location>
        <begin position="225"/>
        <end position="246"/>
    </location>
</feature>
<dbReference type="EMBL" id="SRLO01000109">
    <property type="protein sequence ID" value="TNN74952.1"/>
    <property type="molecule type" value="Genomic_DNA"/>
</dbReference>
<sequence length="414" mass="45239">MCLLTCPTSPFCNCFFRNFNLFLIFIIWAQSQELHVHGCTCSESTTKNQLMSIGDGGETSAESSCSSELSPKVRSPRSRASWPRCFPLSLRRARVDIVRRSGNTYTSEKSELWLLICNRQTDNDGTPAAGGQADSSEDLESNALHSSEVTSDIQGRSQSDPAPPPWSAQRPRLQQQQQHLDCETLATLSTTSLVSQLGLAKLEGNRDSQKAKTINDDKTLCCQGRSGANGLGESGEGAEEEEGSRQETINDCDYGCIGGTGLFHYRENWQEDWMSVQLVSPQQQELGWSSGAYKLQPGEEEAFRIGFGPLPEKLRQLEEAADALRSREDPVREEGNIAVTWVSLISAGPGTSRELSQFLMFLPMGPGGLIATGLPLNATRSGSPVFPTAACHSVSTSRVAEQIKSHLREWTGTI</sequence>
<gene>
    <name evidence="3" type="ORF">EYF80_014870</name>
</gene>
<comment type="caution">
    <text evidence="3">The sequence shown here is derived from an EMBL/GenBank/DDBJ whole genome shotgun (WGS) entry which is preliminary data.</text>
</comment>
<feature type="chain" id="PRO_5021397199" evidence="2">
    <location>
        <begin position="32"/>
        <end position="414"/>
    </location>
</feature>
<dbReference type="Proteomes" id="UP000314294">
    <property type="component" value="Unassembled WGS sequence"/>
</dbReference>
<evidence type="ECO:0000313" key="4">
    <source>
        <dbReference type="Proteomes" id="UP000314294"/>
    </source>
</evidence>
<keyword evidence="4" id="KW-1185">Reference proteome</keyword>